<keyword evidence="6" id="KW-1185">Reference proteome</keyword>
<dbReference type="InterPro" id="IPR016032">
    <property type="entry name" value="Sig_transdc_resp-reg_C-effctor"/>
</dbReference>
<evidence type="ECO:0000256" key="3">
    <source>
        <dbReference type="ARBA" id="ARBA00023163"/>
    </source>
</evidence>
<dbReference type="PRINTS" id="PR00038">
    <property type="entry name" value="HTHLUXR"/>
</dbReference>
<name>A0A5M3T7Y0_LIMPL</name>
<dbReference type="Proteomes" id="UP000326169">
    <property type="component" value="Unassembled WGS sequence"/>
</dbReference>
<keyword evidence="1" id="KW-0805">Transcription regulation</keyword>
<dbReference type="InterPro" id="IPR000792">
    <property type="entry name" value="Tscrpt_reg_LuxR_C"/>
</dbReference>
<evidence type="ECO:0000256" key="1">
    <source>
        <dbReference type="ARBA" id="ARBA00023015"/>
    </source>
</evidence>
<organism evidence="5 6">
    <name type="scientific">Limnospira platensis NIES-46</name>
    <dbReference type="NCBI Taxonomy" id="1236695"/>
    <lineage>
        <taxon>Bacteria</taxon>
        <taxon>Bacillati</taxon>
        <taxon>Cyanobacteriota</taxon>
        <taxon>Cyanophyceae</taxon>
        <taxon>Oscillatoriophycideae</taxon>
        <taxon>Oscillatoriales</taxon>
        <taxon>Sirenicapillariaceae</taxon>
        <taxon>Limnospira</taxon>
    </lineage>
</organism>
<dbReference type="Gene3D" id="1.10.10.10">
    <property type="entry name" value="Winged helix-like DNA-binding domain superfamily/Winged helix DNA-binding domain"/>
    <property type="match status" value="1"/>
</dbReference>
<evidence type="ECO:0000313" key="5">
    <source>
        <dbReference type="EMBL" id="GCE93549.1"/>
    </source>
</evidence>
<gene>
    <name evidence="5" type="ORF">NIES46_16000</name>
</gene>
<dbReference type="PANTHER" id="PTHR44688:SF16">
    <property type="entry name" value="DNA-BINDING TRANSCRIPTIONAL ACTIVATOR DEVR_DOSR"/>
    <property type="match status" value="1"/>
</dbReference>
<dbReference type="PANTHER" id="PTHR44688">
    <property type="entry name" value="DNA-BINDING TRANSCRIPTIONAL ACTIVATOR DEVR_DOSR"/>
    <property type="match status" value="1"/>
</dbReference>
<keyword evidence="2" id="KW-0238">DNA-binding</keyword>
<proteinExistence type="predicted"/>
<accession>A0A5M3T7Y0</accession>
<dbReference type="EMBL" id="BIMW01000075">
    <property type="protein sequence ID" value="GCE93549.1"/>
    <property type="molecule type" value="Genomic_DNA"/>
</dbReference>
<dbReference type="SMART" id="SM00421">
    <property type="entry name" value="HTH_LUXR"/>
    <property type="match status" value="1"/>
</dbReference>
<dbReference type="Pfam" id="PF00196">
    <property type="entry name" value="GerE"/>
    <property type="match status" value="1"/>
</dbReference>
<dbReference type="CDD" id="cd06170">
    <property type="entry name" value="LuxR_C_like"/>
    <property type="match status" value="1"/>
</dbReference>
<dbReference type="InterPro" id="IPR036388">
    <property type="entry name" value="WH-like_DNA-bd_sf"/>
</dbReference>
<dbReference type="SUPFAM" id="SSF46894">
    <property type="entry name" value="C-terminal effector domain of the bipartite response regulators"/>
    <property type="match status" value="1"/>
</dbReference>
<dbReference type="PROSITE" id="PS50043">
    <property type="entry name" value="HTH_LUXR_2"/>
    <property type="match status" value="1"/>
</dbReference>
<comment type="caution">
    <text evidence="5">The sequence shown here is derived from an EMBL/GenBank/DDBJ whole genome shotgun (WGS) entry which is preliminary data.</text>
</comment>
<evidence type="ECO:0000256" key="2">
    <source>
        <dbReference type="ARBA" id="ARBA00023125"/>
    </source>
</evidence>
<keyword evidence="3" id="KW-0804">Transcription</keyword>
<evidence type="ECO:0000259" key="4">
    <source>
        <dbReference type="PROSITE" id="PS50043"/>
    </source>
</evidence>
<sequence>MAKSQSNQEIADALYISPGTVRVHVHAILQKLDVRDRTQAVILAMQNGMLNS</sequence>
<reference evidence="5 6" key="1">
    <citation type="journal article" date="2019" name="J Genomics">
        <title>The Draft Genome of a Hydrogen-producing Cyanobacterium, Arthrospira platensis NIES-46.</title>
        <authorList>
            <person name="Suzuki S."/>
            <person name="Yamaguchi H."/>
            <person name="Kawachi M."/>
        </authorList>
    </citation>
    <scope>NUCLEOTIDE SEQUENCE [LARGE SCALE GENOMIC DNA]</scope>
    <source>
        <strain evidence="5 6">NIES-46</strain>
    </source>
</reference>
<protein>
    <recommendedName>
        <fullName evidence="4">HTH luxR-type domain-containing protein</fullName>
    </recommendedName>
</protein>
<feature type="domain" description="HTH luxR-type" evidence="4">
    <location>
        <begin position="1"/>
        <end position="48"/>
    </location>
</feature>
<evidence type="ECO:0000313" key="6">
    <source>
        <dbReference type="Proteomes" id="UP000326169"/>
    </source>
</evidence>